<organism evidence="1 2">
    <name type="scientific">Bacillus thuringiensis Bt18247</name>
    <dbReference type="NCBI Taxonomy" id="1423143"/>
    <lineage>
        <taxon>Bacteria</taxon>
        <taxon>Bacillati</taxon>
        <taxon>Bacillota</taxon>
        <taxon>Bacilli</taxon>
        <taxon>Bacillales</taxon>
        <taxon>Bacillaceae</taxon>
        <taxon>Bacillus</taxon>
        <taxon>Bacillus cereus group</taxon>
    </lineage>
</organism>
<dbReference type="AlphaFoldDB" id="A0A9W3SQ29"/>
<evidence type="ECO:0000313" key="2">
    <source>
        <dbReference type="Proteomes" id="UP000192743"/>
    </source>
</evidence>
<reference evidence="1 2" key="1">
    <citation type="submission" date="2016-02" db="EMBL/GenBank/DDBJ databases">
        <title>Comparative analysis of three nematocidal Bacillus thuringiensis strains.</title>
        <authorList>
            <person name="Hollensteiner J."/>
            <person name="Kloesener M."/>
            <person name="Bunk B."/>
            <person name="Sproeer C."/>
            <person name="Rosenstiel P."/>
            <person name="Schulte-Iserlohe R."/>
            <person name="Schulenburg H."/>
            <person name="Liesegang H."/>
        </authorList>
    </citation>
    <scope>NUCLEOTIDE SEQUENCE [LARGE SCALE GENOMIC DNA]</scope>
    <source>
        <strain evidence="1 2">Bt18247</strain>
    </source>
</reference>
<dbReference type="EMBL" id="CP015250">
    <property type="protein sequence ID" value="AOM09565.1"/>
    <property type="molecule type" value="Genomic_DNA"/>
</dbReference>
<dbReference type="Proteomes" id="UP000192743">
    <property type="component" value="Chromosome"/>
</dbReference>
<protein>
    <submittedName>
        <fullName evidence="1">Uncharacterized protein</fullName>
    </submittedName>
</protein>
<sequence>MQYGQTERSFSEEIDMNRKKHLSYQTWKNMKDRCYSNTKENYKYYATDDYYIYTHLTPAAMQKLYTKFIFGWEQQNDVPLNKESEKTIDQPPEKEIPK</sequence>
<accession>A0A9W3SQ29</accession>
<gene>
    <name evidence="1" type="ORF">BTI247_11550</name>
</gene>
<proteinExistence type="predicted"/>
<evidence type="ECO:0000313" key="1">
    <source>
        <dbReference type="EMBL" id="AOM09565.1"/>
    </source>
</evidence>
<name>A0A9W3SQ29_BACTU</name>